<sequence length="294" mass="33991">MESRPVWNIIWKARTIQRNKMLLWRLGHNKLPTRDRVASWSNVSPLCARCGSSKETNIHMARDCLKFVEVWKAFINPKDRSLFFYLPTQEWIKWNLKREASFYGIPWDIIFPIVASLYEPHCEILQQAKLHASAWTSEVKKGVNHRSSLNLAWEKGNDKGEWLMGFMAKVGTAFVVSVELWGLFYGPKIAWEKGWRRVEVESDSMTAINHINDAQVLNHALHPIIQNIRELTLRDWEIKIKFILRVKNKYADSLAKHSLSGPMGLNSIEHPSVFLKKKLLLDMVNSCDLADPGG</sequence>
<dbReference type="GO" id="GO:0003676">
    <property type="term" value="F:nucleic acid binding"/>
    <property type="evidence" value="ECO:0007669"/>
    <property type="project" value="InterPro"/>
</dbReference>
<dbReference type="InterPro" id="IPR036397">
    <property type="entry name" value="RNaseH_sf"/>
</dbReference>
<accession>A0A834WIR7</accession>
<dbReference type="CDD" id="cd06222">
    <property type="entry name" value="RNase_H_like"/>
    <property type="match status" value="1"/>
</dbReference>
<comment type="caution">
    <text evidence="3">The sequence shown here is derived from an EMBL/GenBank/DDBJ whole genome shotgun (WGS) entry which is preliminary data.</text>
</comment>
<proteinExistence type="predicted"/>
<dbReference type="InterPro" id="IPR044730">
    <property type="entry name" value="RNase_H-like_dom_plant"/>
</dbReference>
<dbReference type="PANTHER" id="PTHR47723:SF19">
    <property type="entry name" value="POLYNUCLEOTIDYL TRANSFERASE, RIBONUCLEASE H-LIKE SUPERFAMILY PROTEIN"/>
    <property type="match status" value="1"/>
</dbReference>
<evidence type="ECO:0000259" key="1">
    <source>
        <dbReference type="Pfam" id="PF13456"/>
    </source>
</evidence>
<reference evidence="3" key="1">
    <citation type="submission" date="2020-09" db="EMBL/GenBank/DDBJ databases">
        <title>Genome-Enabled Discovery of Anthraquinone Biosynthesis in Senna tora.</title>
        <authorList>
            <person name="Kang S.-H."/>
            <person name="Pandey R.P."/>
            <person name="Lee C.-M."/>
            <person name="Sim J.-S."/>
            <person name="Jeong J.-T."/>
            <person name="Choi B.-S."/>
            <person name="Jung M."/>
            <person name="Ginzburg D."/>
            <person name="Zhao K."/>
            <person name="Won S.Y."/>
            <person name="Oh T.-J."/>
            <person name="Yu Y."/>
            <person name="Kim N.-H."/>
            <person name="Lee O.R."/>
            <person name="Lee T.-H."/>
            <person name="Bashyal P."/>
            <person name="Kim T.-S."/>
            <person name="Lee W.-H."/>
            <person name="Kawkins C."/>
            <person name="Kim C.-K."/>
            <person name="Kim J.S."/>
            <person name="Ahn B.O."/>
            <person name="Rhee S.Y."/>
            <person name="Sohng J.K."/>
        </authorList>
    </citation>
    <scope>NUCLEOTIDE SEQUENCE</scope>
    <source>
        <tissue evidence="3">Leaf</tissue>
    </source>
</reference>
<dbReference type="PANTHER" id="PTHR47723">
    <property type="entry name" value="OS05G0353850 PROTEIN"/>
    <property type="match status" value="1"/>
</dbReference>
<dbReference type="InterPro" id="IPR026960">
    <property type="entry name" value="RVT-Znf"/>
</dbReference>
<dbReference type="InterPro" id="IPR002156">
    <property type="entry name" value="RNaseH_domain"/>
</dbReference>
<dbReference type="SUPFAM" id="SSF53098">
    <property type="entry name" value="Ribonuclease H-like"/>
    <property type="match status" value="1"/>
</dbReference>
<name>A0A834WIR7_9FABA</name>
<dbReference type="OrthoDB" id="998849at2759"/>
<dbReference type="Pfam" id="PF13456">
    <property type="entry name" value="RVT_3"/>
    <property type="match status" value="1"/>
</dbReference>
<dbReference type="EMBL" id="JAAIUW010000008">
    <property type="protein sequence ID" value="KAF7820911.1"/>
    <property type="molecule type" value="Genomic_DNA"/>
</dbReference>
<keyword evidence="4" id="KW-1185">Reference proteome</keyword>
<feature type="domain" description="RNase H type-1" evidence="1">
    <location>
        <begin position="157"/>
        <end position="257"/>
    </location>
</feature>
<dbReference type="Gene3D" id="3.30.420.10">
    <property type="entry name" value="Ribonuclease H-like superfamily/Ribonuclease H"/>
    <property type="match status" value="1"/>
</dbReference>
<evidence type="ECO:0000259" key="2">
    <source>
        <dbReference type="Pfam" id="PF13966"/>
    </source>
</evidence>
<organism evidence="3 4">
    <name type="scientific">Senna tora</name>
    <dbReference type="NCBI Taxonomy" id="362788"/>
    <lineage>
        <taxon>Eukaryota</taxon>
        <taxon>Viridiplantae</taxon>
        <taxon>Streptophyta</taxon>
        <taxon>Embryophyta</taxon>
        <taxon>Tracheophyta</taxon>
        <taxon>Spermatophyta</taxon>
        <taxon>Magnoliopsida</taxon>
        <taxon>eudicotyledons</taxon>
        <taxon>Gunneridae</taxon>
        <taxon>Pentapetalae</taxon>
        <taxon>rosids</taxon>
        <taxon>fabids</taxon>
        <taxon>Fabales</taxon>
        <taxon>Fabaceae</taxon>
        <taxon>Caesalpinioideae</taxon>
        <taxon>Cassia clade</taxon>
        <taxon>Senna</taxon>
    </lineage>
</organism>
<dbReference type="GO" id="GO:0004523">
    <property type="term" value="F:RNA-DNA hybrid ribonuclease activity"/>
    <property type="evidence" value="ECO:0007669"/>
    <property type="project" value="InterPro"/>
</dbReference>
<protein>
    <submittedName>
        <fullName evidence="3">Ribonuclease H</fullName>
    </submittedName>
</protein>
<dbReference type="AlphaFoldDB" id="A0A834WIR7"/>
<dbReference type="InterPro" id="IPR053151">
    <property type="entry name" value="RNase_H-like"/>
</dbReference>
<dbReference type="InterPro" id="IPR012337">
    <property type="entry name" value="RNaseH-like_sf"/>
</dbReference>
<gene>
    <name evidence="3" type="ORF">G2W53_026366</name>
</gene>
<evidence type="ECO:0000313" key="3">
    <source>
        <dbReference type="EMBL" id="KAF7820911.1"/>
    </source>
</evidence>
<evidence type="ECO:0000313" key="4">
    <source>
        <dbReference type="Proteomes" id="UP000634136"/>
    </source>
</evidence>
<dbReference type="Proteomes" id="UP000634136">
    <property type="component" value="Unassembled WGS sequence"/>
</dbReference>
<feature type="domain" description="Reverse transcriptase zinc-binding" evidence="2">
    <location>
        <begin position="4"/>
        <end position="71"/>
    </location>
</feature>
<dbReference type="Pfam" id="PF13966">
    <property type="entry name" value="zf-RVT"/>
    <property type="match status" value="1"/>
</dbReference>